<dbReference type="RefSeq" id="WP_386027109.1">
    <property type="nucleotide sequence ID" value="NZ_JBHUHX010000032.1"/>
</dbReference>
<accession>A0ABW4Y8X4</accession>
<evidence type="ECO:0000313" key="1">
    <source>
        <dbReference type="EMBL" id="MFD2112636.1"/>
    </source>
</evidence>
<reference evidence="2" key="1">
    <citation type="journal article" date="2019" name="Int. J. Syst. Evol. Microbiol.">
        <title>The Global Catalogue of Microorganisms (GCM) 10K type strain sequencing project: providing services to taxonomists for standard genome sequencing and annotation.</title>
        <authorList>
            <consortium name="The Broad Institute Genomics Platform"/>
            <consortium name="The Broad Institute Genome Sequencing Center for Infectious Disease"/>
            <person name="Wu L."/>
            <person name="Ma J."/>
        </authorList>
    </citation>
    <scope>NUCLEOTIDE SEQUENCE [LARGE SCALE GENOMIC DNA]</scope>
    <source>
        <strain evidence="2">KACC 12597</strain>
    </source>
</reference>
<dbReference type="EMBL" id="JBHUHX010000032">
    <property type="protein sequence ID" value="MFD2112636.1"/>
    <property type="molecule type" value="Genomic_DNA"/>
</dbReference>
<proteinExistence type="predicted"/>
<organism evidence="1 2">
    <name type="scientific">Thiorhodococcus fuscus</name>
    <dbReference type="NCBI Taxonomy" id="527200"/>
    <lineage>
        <taxon>Bacteria</taxon>
        <taxon>Pseudomonadati</taxon>
        <taxon>Pseudomonadota</taxon>
        <taxon>Gammaproteobacteria</taxon>
        <taxon>Chromatiales</taxon>
        <taxon>Chromatiaceae</taxon>
        <taxon>Thiorhodococcus</taxon>
    </lineage>
</organism>
<sequence length="244" mass="26966">MTSDIPPIDTALMQRVGGQLGTNPAGIFEDDDGRRFYVKTLESPMHARNEAIAARLYRLTGAPTLTYVRTVEPEQIATQWVQLDKRCVAHLSERERRQAQRWFGVHAWTANWDAAGFDGDNQGVVDGQVLTLDLGGALCFRAQGDPKGKAFGTRVDELDVLRRDEDNPHALRLFADMRPDAIKEAIEVVVRIPDDRIRQVILDGGGSRKLAEKMVARKADMAGRLGTFESAVSLCASMMESANA</sequence>
<comment type="caution">
    <text evidence="1">The sequence shown here is derived from an EMBL/GenBank/DDBJ whole genome shotgun (WGS) entry which is preliminary data.</text>
</comment>
<protein>
    <submittedName>
        <fullName evidence="1">Uncharacterized protein</fullName>
    </submittedName>
</protein>
<evidence type="ECO:0000313" key="2">
    <source>
        <dbReference type="Proteomes" id="UP001597337"/>
    </source>
</evidence>
<dbReference type="Proteomes" id="UP001597337">
    <property type="component" value="Unassembled WGS sequence"/>
</dbReference>
<keyword evidence="2" id="KW-1185">Reference proteome</keyword>
<gene>
    <name evidence="1" type="ORF">ACFSJC_12365</name>
</gene>
<name>A0ABW4Y8X4_9GAMM</name>